<dbReference type="AlphaFoldDB" id="A0A9W6IQK1"/>
<evidence type="ECO:0000313" key="8">
    <source>
        <dbReference type="Proteomes" id="UP001143486"/>
    </source>
</evidence>
<evidence type="ECO:0000313" key="7">
    <source>
        <dbReference type="EMBL" id="GLK53734.1"/>
    </source>
</evidence>
<dbReference type="InterPro" id="IPR013325">
    <property type="entry name" value="RNA_pol_sigma_r2"/>
</dbReference>
<keyword evidence="8" id="KW-1185">Reference proteome</keyword>
<gene>
    <name evidence="7" type="primary">rpoE_2</name>
    <name evidence="7" type="ORF">GCM10017621_32420</name>
</gene>
<sequence>MRRDVQRIFQESQVLAAQAGDRTAFGHLAACWQPRLLAHARRLTDTSDMARDVLQEAWVDIVRGLPRLRDPVAFPAWSYRIVTRKAAQAVSRIQRTRRTAHDLASDPGQGRVEWPEAEARSDLARVSRAIAALPPAQRAAMGLHYMDGFSVAEIAVALGIPAGTVKTRLMHARRKIRAALEPDREGDSDDTQ</sequence>
<dbReference type="Gene3D" id="1.10.10.10">
    <property type="entry name" value="Winged helix-like DNA-binding domain superfamily/Winged helix DNA-binding domain"/>
    <property type="match status" value="1"/>
</dbReference>
<dbReference type="InterPro" id="IPR007627">
    <property type="entry name" value="RNA_pol_sigma70_r2"/>
</dbReference>
<feature type="domain" description="HTH luxR-type" evidence="6">
    <location>
        <begin position="148"/>
        <end position="175"/>
    </location>
</feature>
<reference evidence="7" key="2">
    <citation type="submission" date="2023-01" db="EMBL/GenBank/DDBJ databases">
        <authorList>
            <person name="Sun Q."/>
            <person name="Evtushenko L."/>
        </authorList>
    </citation>
    <scope>NUCLEOTIDE SEQUENCE</scope>
    <source>
        <strain evidence="7">VKM B-1513</strain>
    </source>
</reference>
<dbReference type="GO" id="GO:0003677">
    <property type="term" value="F:DNA binding"/>
    <property type="evidence" value="ECO:0007669"/>
    <property type="project" value="UniProtKB-KW"/>
</dbReference>
<dbReference type="Pfam" id="PF04542">
    <property type="entry name" value="Sigma70_r2"/>
    <property type="match status" value="1"/>
</dbReference>
<proteinExistence type="inferred from homology"/>
<dbReference type="CDD" id="cd06171">
    <property type="entry name" value="Sigma70_r4"/>
    <property type="match status" value="1"/>
</dbReference>
<evidence type="ECO:0000256" key="1">
    <source>
        <dbReference type="ARBA" id="ARBA00010641"/>
    </source>
</evidence>
<accession>A0A9W6IQK1</accession>
<dbReference type="GO" id="GO:0000428">
    <property type="term" value="C:DNA-directed RNA polymerase complex"/>
    <property type="evidence" value="ECO:0007669"/>
    <property type="project" value="UniProtKB-KW"/>
</dbReference>
<evidence type="ECO:0000256" key="5">
    <source>
        <dbReference type="ARBA" id="ARBA00023163"/>
    </source>
</evidence>
<dbReference type="SUPFAM" id="SSF88659">
    <property type="entry name" value="Sigma3 and sigma4 domains of RNA polymerase sigma factors"/>
    <property type="match status" value="1"/>
</dbReference>
<dbReference type="PROSITE" id="PS00622">
    <property type="entry name" value="HTH_LUXR_1"/>
    <property type="match status" value="1"/>
</dbReference>
<dbReference type="InterPro" id="IPR013249">
    <property type="entry name" value="RNA_pol_sigma70_r4_t2"/>
</dbReference>
<dbReference type="InterPro" id="IPR039425">
    <property type="entry name" value="RNA_pol_sigma-70-like"/>
</dbReference>
<comment type="similarity">
    <text evidence="1">Belongs to the sigma-70 factor family. ECF subfamily.</text>
</comment>
<dbReference type="GO" id="GO:0016987">
    <property type="term" value="F:sigma factor activity"/>
    <property type="evidence" value="ECO:0007669"/>
    <property type="project" value="UniProtKB-KW"/>
</dbReference>
<keyword evidence="7" id="KW-0240">DNA-directed RNA polymerase</keyword>
<dbReference type="SUPFAM" id="SSF88946">
    <property type="entry name" value="Sigma2 domain of RNA polymerase sigma factors"/>
    <property type="match status" value="1"/>
</dbReference>
<dbReference type="PANTHER" id="PTHR43133:SF8">
    <property type="entry name" value="RNA POLYMERASE SIGMA FACTOR HI_1459-RELATED"/>
    <property type="match status" value="1"/>
</dbReference>
<keyword evidence="4" id="KW-0238">DNA-binding</keyword>
<name>A0A9W6IQK1_9PROT</name>
<dbReference type="EMBL" id="BSFE01000013">
    <property type="protein sequence ID" value="GLK53734.1"/>
    <property type="molecule type" value="Genomic_DNA"/>
</dbReference>
<organism evidence="7 8">
    <name type="scientific">Maricaulis virginensis</name>
    <dbReference type="NCBI Taxonomy" id="144022"/>
    <lineage>
        <taxon>Bacteria</taxon>
        <taxon>Pseudomonadati</taxon>
        <taxon>Pseudomonadota</taxon>
        <taxon>Alphaproteobacteria</taxon>
        <taxon>Maricaulales</taxon>
        <taxon>Maricaulaceae</taxon>
        <taxon>Maricaulis</taxon>
    </lineage>
</organism>
<dbReference type="Gene3D" id="1.10.1740.10">
    <property type="match status" value="1"/>
</dbReference>
<evidence type="ECO:0000256" key="3">
    <source>
        <dbReference type="ARBA" id="ARBA00023082"/>
    </source>
</evidence>
<protein>
    <submittedName>
        <fullName evidence="7">DNA-directed RNA polymerase sigma-70 factor</fullName>
    </submittedName>
</protein>
<dbReference type="InterPro" id="IPR014284">
    <property type="entry name" value="RNA_pol_sigma-70_dom"/>
</dbReference>
<dbReference type="PANTHER" id="PTHR43133">
    <property type="entry name" value="RNA POLYMERASE ECF-TYPE SIGMA FACTO"/>
    <property type="match status" value="1"/>
</dbReference>
<dbReference type="InterPro" id="IPR000792">
    <property type="entry name" value="Tscrpt_reg_LuxR_C"/>
</dbReference>
<dbReference type="InterPro" id="IPR036388">
    <property type="entry name" value="WH-like_DNA-bd_sf"/>
</dbReference>
<dbReference type="InterPro" id="IPR013324">
    <property type="entry name" value="RNA_pol_sigma_r3/r4-like"/>
</dbReference>
<dbReference type="Pfam" id="PF08281">
    <property type="entry name" value="Sigma70_r4_2"/>
    <property type="match status" value="1"/>
</dbReference>
<comment type="caution">
    <text evidence="7">The sequence shown here is derived from an EMBL/GenBank/DDBJ whole genome shotgun (WGS) entry which is preliminary data.</text>
</comment>
<keyword evidence="5" id="KW-0804">Transcription</keyword>
<reference evidence="7" key="1">
    <citation type="journal article" date="2014" name="Int. J. Syst. Evol. Microbiol.">
        <title>Complete genome sequence of Corynebacterium casei LMG S-19264T (=DSM 44701T), isolated from a smear-ripened cheese.</title>
        <authorList>
            <consortium name="US DOE Joint Genome Institute (JGI-PGF)"/>
            <person name="Walter F."/>
            <person name="Albersmeier A."/>
            <person name="Kalinowski J."/>
            <person name="Ruckert C."/>
        </authorList>
    </citation>
    <scope>NUCLEOTIDE SEQUENCE</scope>
    <source>
        <strain evidence="7">VKM B-1513</strain>
    </source>
</reference>
<dbReference type="Proteomes" id="UP001143486">
    <property type="component" value="Unassembled WGS sequence"/>
</dbReference>
<dbReference type="RefSeq" id="WP_271188075.1">
    <property type="nucleotide sequence ID" value="NZ_BSFE01000013.1"/>
</dbReference>
<keyword evidence="3" id="KW-0731">Sigma factor</keyword>
<evidence type="ECO:0000256" key="2">
    <source>
        <dbReference type="ARBA" id="ARBA00023015"/>
    </source>
</evidence>
<dbReference type="NCBIfam" id="TIGR02937">
    <property type="entry name" value="sigma70-ECF"/>
    <property type="match status" value="1"/>
</dbReference>
<keyword evidence="2" id="KW-0805">Transcription regulation</keyword>
<evidence type="ECO:0000259" key="6">
    <source>
        <dbReference type="PROSITE" id="PS00622"/>
    </source>
</evidence>
<evidence type="ECO:0000256" key="4">
    <source>
        <dbReference type="ARBA" id="ARBA00023125"/>
    </source>
</evidence>
<dbReference type="GO" id="GO:0006352">
    <property type="term" value="P:DNA-templated transcription initiation"/>
    <property type="evidence" value="ECO:0007669"/>
    <property type="project" value="InterPro"/>
</dbReference>